<keyword evidence="2" id="KW-1185">Reference proteome</keyword>
<sequence>MPDDILNSIGGLLLNGHFLSSEQGYIRHCKVKPSEVHGRSLRLHDFLAFATCCKGIRTAVFGRWILRMLVLWLCEQELAGVEALPEFARRDVRTLFIFPGPGAQTSSSSTRPFSWLDFIRLFPNLESVWIRWCFFSESDPRRVGLKAAAAAEPLTEEGTRQASSDDGRPPPSITSVHIETLDPWDAAVGGKVLVFLEDYDGTDIDRIEQLHCLFSQLQSFTQLRNLGINLGSFTRMHVAGSEPLWDSLIRAFGHCVLCKGLENVRLECRMIMQGQAIGIDLCALQDVWTKILQTGWLSPTMKSIIIDLVYIGQGGDSYRFWAVPPTMNRLAQEDRISNLCHAVLPPTTRLLELLNKVRQDRPQLTGFSINVECKIPWCPTKTMYTPAKWSFLYSSELQTDVKDDELVFWEPADHDRVDPVKITTVSVEDGQYALLSVKDTKVHRACDFILKEQTINRNLSIYGGSGRSPT</sequence>
<evidence type="ECO:0000313" key="1">
    <source>
        <dbReference type="EMBL" id="KAJ9116787.1"/>
    </source>
</evidence>
<organism evidence="1 2">
    <name type="scientific">Naganishia onofrii</name>
    <dbReference type="NCBI Taxonomy" id="1851511"/>
    <lineage>
        <taxon>Eukaryota</taxon>
        <taxon>Fungi</taxon>
        <taxon>Dikarya</taxon>
        <taxon>Basidiomycota</taxon>
        <taxon>Agaricomycotina</taxon>
        <taxon>Tremellomycetes</taxon>
        <taxon>Filobasidiales</taxon>
        <taxon>Filobasidiaceae</taxon>
        <taxon>Naganishia</taxon>
    </lineage>
</organism>
<dbReference type="Proteomes" id="UP001234202">
    <property type="component" value="Unassembled WGS sequence"/>
</dbReference>
<comment type="caution">
    <text evidence="1">The sequence shown here is derived from an EMBL/GenBank/DDBJ whole genome shotgun (WGS) entry which is preliminary data.</text>
</comment>
<dbReference type="EMBL" id="JASBWV010000035">
    <property type="protein sequence ID" value="KAJ9116787.1"/>
    <property type="molecule type" value="Genomic_DNA"/>
</dbReference>
<accession>A0ACC2X0I6</accession>
<reference evidence="1" key="1">
    <citation type="submission" date="2023-04" db="EMBL/GenBank/DDBJ databases">
        <title>Draft Genome sequencing of Naganishia species isolated from polar environments using Oxford Nanopore Technology.</title>
        <authorList>
            <person name="Leo P."/>
            <person name="Venkateswaran K."/>
        </authorList>
    </citation>
    <scope>NUCLEOTIDE SEQUENCE</scope>
    <source>
        <strain evidence="1">DBVPG 5303</strain>
    </source>
</reference>
<evidence type="ECO:0000313" key="2">
    <source>
        <dbReference type="Proteomes" id="UP001234202"/>
    </source>
</evidence>
<protein>
    <submittedName>
        <fullName evidence="1">Uncharacterized protein</fullName>
    </submittedName>
</protein>
<gene>
    <name evidence="1" type="ORF">QFC24_006682</name>
</gene>
<proteinExistence type="predicted"/>
<name>A0ACC2X0I6_9TREE</name>